<dbReference type="EMBL" id="DWUW01000344">
    <property type="protein sequence ID" value="HJD32648.1"/>
    <property type="molecule type" value="Genomic_DNA"/>
</dbReference>
<dbReference type="Proteomes" id="UP000823851">
    <property type="component" value="Unassembled WGS sequence"/>
</dbReference>
<organism evidence="6 7">
    <name type="scientific">Candidatus Eisenbergiella stercorigallinarum</name>
    <dbReference type="NCBI Taxonomy" id="2838557"/>
    <lineage>
        <taxon>Bacteria</taxon>
        <taxon>Bacillati</taxon>
        <taxon>Bacillota</taxon>
        <taxon>Clostridia</taxon>
        <taxon>Lachnospirales</taxon>
        <taxon>Lachnospiraceae</taxon>
        <taxon>Eisenbergiella</taxon>
    </lineage>
</organism>
<proteinExistence type="predicted"/>
<keyword evidence="4" id="KW-0472">Membrane</keyword>
<feature type="non-terminal residue" evidence="6">
    <location>
        <position position="1"/>
    </location>
</feature>
<reference evidence="6" key="2">
    <citation type="submission" date="2021-04" db="EMBL/GenBank/DDBJ databases">
        <authorList>
            <person name="Gilroy R."/>
        </authorList>
    </citation>
    <scope>NUCLEOTIDE SEQUENCE</scope>
    <source>
        <strain evidence="6">ChiHjej8B7-25341</strain>
    </source>
</reference>
<dbReference type="GO" id="GO:0003700">
    <property type="term" value="F:DNA-binding transcription factor activity"/>
    <property type="evidence" value="ECO:0007669"/>
    <property type="project" value="InterPro"/>
</dbReference>
<keyword evidence="2" id="KW-0238">DNA-binding</keyword>
<evidence type="ECO:0000256" key="4">
    <source>
        <dbReference type="SAM" id="Phobius"/>
    </source>
</evidence>
<feature type="transmembrane region" description="Helical" evidence="4">
    <location>
        <begin position="179"/>
        <end position="200"/>
    </location>
</feature>
<reference evidence="6" key="1">
    <citation type="journal article" date="2021" name="PeerJ">
        <title>Extensive microbial diversity within the chicken gut microbiome revealed by metagenomics and culture.</title>
        <authorList>
            <person name="Gilroy R."/>
            <person name="Ravi A."/>
            <person name="Getino M."/>
            <person name="Pursley I."/>
            <person name="Horton D.L."/>
            <person name="Alikhan N.F."/>
            <person name="Baker D."/>
            <person name="Gharbi K."/>
            <person name="Hall N."/>
            <person name="Watson M."/>
            <person name="Adriaenssens E.M."/>
            <person name="Foster-Nyarko E."/>
            <person name="Jarju S."/>
            <person name="Secka A."/>
            <person name="Antonio M."/>
            <person name="Oren A."/>
            <person name="Chaudhuri R.R."/>
            <person name="La Ragione R."/>
            <person name="Hildebrand F."/>
            <person name="Pallen M.J."/>
        </authorList>
    </citation>
    <scope>NUCLEOTIDE SEQUENCE</scope>
    <source>
        <strain evidence="6">ChiHjej8B7-25341</strain>
    </source>
</reference>
<evidence type="ECO:0000259" key="5">
    <source>
        <dbReference type="PROSITE" id="PS01124"/>
    </source>
</evidence>
<keyword evidence="3" id="KW-0804">Transcription</keyword>
<dbReference type="InterPro" id="IPR009057">
    <property type="entry name" value="Homeodomain-like_sf"/>
</dbReference>
<protein>
    <submittedName>
        <fullName evidence="6">Helix-turn-helix transcriptional regulator</fullName>
    </submittedName>
</protein>
<dbReference type="SMART" id="SM00342">
    <property type="entry name" value="HTH_ARAC"/>
    <property type="match status" value="1"/>
</dbReference>
<dbReference type="PRINTS" id="PR00032">
    <property type="entry name" value="HTHARAC"/>
</dbReference>
<keyword evidence="1" id="KW-0805">Transcription regulation</keyword>
<feature type="domain" description="HTH araC/xylS-type" evidence="5">
    <location>
        <begin position="544"/>
        <end position="643"/>
    </location>
</feature>
<accession>A0A9D2QZM3</accession>
<sequence>STAYTYEEFYNLYLKDESFPDYEAWYTHMKEDVPAYGLSPVGTYAYKRTDTVTEKELFYYERPLLASGESDHSRIRIYMEEEAVREIMPVAGGGCVQLIGDLTGKTLYLGQDETEEDWDEEQAGKLAQLLWEDRDGKKSRIRFDGESYEVIRYISSRSNLMYYVLLPQSVLNGRMVSSLLILCGFLLAGSVVGVGLSYHMSSLSATPINDILHSISRTTEHFNGHQSAFSSLKTTFSYLLETNSRLSEAIESQMPYLRNSFVNRLFYGSYAAEEDMQRIADNVKFEWKNRIFCVVIFQFHLFRDGVKEEDAKLMNTCILSLIEVIGKLLPGALHTDLGEEQVVLLLSLPAEDRESFRTKVEEHVEKIRDSLPASISEKLFAYGGSAAEELGQVAESYQSASCMVWDENDQIENAVIWYRGTPGDAPKYPPQDLAVKLEHFVTAGDSQGLHDALEELIRKYIIENNLPVYLQHMLLNELQSVLFRIIGRMGMKEEAYRQYYAQLEENYSLPLIQQITTTLNLYKEVCAYANGQKQQGAAQMLGSSVFTAYIDANFGDPNLSLSSVAAEFGISEGHLSKTFKLKYGMRFSAYVEAVRMDKAKDFLKNTSLNVNEISELTGYLSTNTFCRAFKRVTGLTPSDYRNK</sequence>
<dbReference type="Pfam" id="PF12833">
    <property type="entry name" value="HTH_18"/>
    <property type="match status" value="1"/>
</dbReference>
<dbReference type="InterPro" id="IPR018062">
    <property type="entry name" value="HTH_AraC-typ_CS"/>
</dbReference>
<dbReference type="PROSITE" id="PS00041">
    <property type="entry name" value="HTH_ARAC_FAMILY_1"/>
    <property type="match status" value="1"/>
</dbReference>
<gene>
    <name evidence="6" type="ORF">H9912_12025</name>
</gene>
<dbReference type="InterPro" id="IPR020449">
    <property type="entry name" value="Tscrpt_reg_AraC-type_HTH"/>
</dbReference>
<dbReference type="AlphaFoldDB" id="A0A9D2QZM3"/>
<dbReference type="Gene3D" id="1.10.10.60">
    <property type="entry name" value="Homeodomain-like"/>
    <property type="match status" value="2"/>
</dbReference>
<evidence type="ECO:0000256" key="2">
    <source>
        <dbReference type="ARBA" id="ARBA00023125"/>
    </source>
</evidence>
<evidence type="ECO:0000313" key="6">
    <source>
        <dbReference type="EMBL" id="HJD32648.1"/>
    </source>
</evidence>
<dbReference type="PROSITE" id="PS01124">
    <property type="entry name" value="HTH_ARAC_FAMILY_2"/>
    <property type="match status" value="1"/>
</dbReference>
<dbReference type="PANTHER" id="PTHR43280:SF2">
    <property type="entry name" value="HTH-TYPE TRANSCRIPTIONAL REGULATOR EXSA"/>
    <property type="match status" value="1"/>
</dbReference>
<dbReference type="SUPFAM" id="SSF46689">
    <property type="entry name" value="Homeodomain-like"/>
    <property type="match status" value="1"/>
</dbReference>
<keyword evidence="4" id="KW-0812">Transmembrane</keyword>
<evidence type="ECO:0000256" key="1">
    <source>
        <dbReference type="ARBA" id="ARBA00023015"/>
    </source>
</evidence>
<evidence type="ECO:0000313" key="7">
    <source>
        <dbReference type="Proteomes" id="UP000823851"/>
    </source>
</evidence>
<evidence type="ECO:0000256" key="3">
    <source>
        <dbReference type="ARBA" id="ARBA00023163"/>
    </source>
</evidence>
<dbReference type="GO" id="GO:0043565">
    <property type="term" value="F:sequence-specific DNA binding"/>
    <property type="evidence" value="ECO:0007669"/>
    <property type="project" value="InterPro"/>
</dbReference>
<keyword evidence="4" id="KW-1133">Transmembrane helix</keyword>
<dbReference type="PANTHER" id="PTHR43280">
    <property type="entry name" value="ARAC-FAMILY TRANSCRIPTIONAL REGULATOR"/>
    <property type="match status" value="1"/>
</dbReference>
<dbReference type="InterPro" id="IPR018060">
    <property type="entry name" value="HTH_AraC"/>
</dbReference>
<name>A0A9D2QZM3_9FIRM</name>
<comment type="caution">
    <text evidence="6">The sequence shown here is derived from an EMBL/GenBank/DDBJ whole genome shotgun (WGS) entry which is preliminary data.</text>
</comment>